<keyword evidence="1" id="KW-0808">Transferase</keyword>
<dbReference type="GO" id="GO:0016740">
    <property type="term" value="F:transferase activity"/>
    <property type="evidence" value="ECO:0007669"/>
    <property type="project" value="UniProtKB-KW"/>
</dbReference>
<sequence length="454" mass="51524">MASTPLLSALAQAGALEPFQPRLCHQVFGREIEQARAAGVAGAAWQTYWSDRLGPWLDLLLAQLPPAAAEAARGGGRLLVWPFDRAHLFGNLIREPWAVSRAFGRHYSHRVMLTRPRQVAQNPAVYDMAMAGWHQVVSEDPRLLALARVNVGLIHHRGVDFLLCDETYPPYLIHQMLLGDGLTERLAIPPAQAEAAHDILRRLGVPDDARLVTLHVREANPGQAHRNSSINQFLPALETLLANDYWIIRLGRRPMPMLVHPSHRIIDLPYCPLYDPVLDAYAVWRSEFMVVTDSGPSSLGWFFHKPLLILNGTFHYNRSPVRLDFTTYLKYFSPARGRCLSHQELLDISIYHQQTNQQFASLGLEVHPLADEEMVAITEEFLGLGPDMTAAPERPVQQRFKAQALAEHVRLFYDPERFAPGRYIDRWRAWYSTGALPGFRLSETYTERNPWFLA</sequence>
<keyword evidence="2" id="KW-1185">Reference proteome</keyword>
<evidence type="ECO:0000313" key="1">
    <source>
        <dbReference type="EMBL" id="SDG39077.1"/>
    </source>
</evidence>
<dbReference type="AlphaFoldDB" id="A0A1G7TUS8"/>
<accession>A0A1G7TUS8</accession>
<dbReference type="STRING" id="83401.SAMN05421742_101111"/>
<gene>
    <name evidence="1" type="ORF">SAMN05421742_101111</name>
</gene>
<dbReference type="InterPro" id="IPR030808">
    <property type="entry name" value="Glycosyl_04372"/>
</dbReference>
<organism evidence="1 2">
    <name type="scientific">Roseospirillum parvum</name>
    <dbReference type="NCBI Taxonomy" id="83401"/>
    <lineage>
        <taxon>Bacteria</taxon>
        <taxon>Pseudomonadati</taxon>
        <taxon>Pseudomonadota</taxon>
        <taxon>Alphaproteobacteria</taxon>
        <taxon>Rhodospirillales</taxon>
        <taxon>Rhodospirillaceae</taxon>
        <taxon>Roseospirillum</taxon>
    </lineage>
</organism>
<dbReference type="OrthoDB" id="5442509at2"/>
<evidence type="ECO:0000313" key="2">
    <source>
        <dbReference type="Proteomes" id="UP000217076"/>
    </source>
</evidence>
<dbReference type="NCBIfam" id="TIGR04372">
    <property type="entry name" value="glycosyl_04372"/>
    <property type="match status" value="1"/>
</dbReference>
<protein>
    <submittedName>
        <fullName evidence="1">Putative glycosyltransferase, TIGR04372 family</fullName>
    </submittedName>
</protein>
<proteinExistence type="predicted"/>
<reference evidence="2" key="1">
    <citation type="submission" date="2016-10" db="EMBL/GenBank/DDBJ databases">
        <authorList>
            <person name="Varghese N."/>
            <person name="Submissions S."/>
        </authorList>
    </citation>
    <scope>NUCLEOTIDE SEQUENCE [LARGE SCALE GENOMIC DNA]</scope>
    <source>
        <strain evidence="2">930I</strain>
    </source>
</reference>
<dbReference type="Proteomes" id="UP000217076">
    <property type="component" value="Unassembled WGS sequence"/>
</dbReference>
<name>A0A1G7TUS8_9PROT</name>
<dbReference type="EMBL" id="FNCV01000001">
    <property type="protein sequence ID" value="SDG39077.1"/>
    <property type="molecule type" value="Genomic_DNA"/>
</dbReference>
<dbReference type="RefSeq" id="WP_092613986.1">
    <property type="nucleotide sequence ID" value="NZ_FNCV01000001.1"/>
</dbReference>